<dbReference type="SUPFAM" id="SSF109998">
    <property type="entry name" value="Triger factor/SurA peptide-binding domain-like"/>
    <property type="match status" value="1"/>
</dbReference>
<keyword evidence="5" id="KW-1185">Reference proteome</keyword>
<name>D0WJC9_SLAES</name>
<gene>
    <name evidence="4" type="ORF">HMPREF0762_01956</name>
</gene>
<dbReference type="InterPro" id="IPR037041">
    <property type="entry name" value="Trigger_fac_C_sf"/>
</dbReference>
<protein>
    <recommendedName>
        <fullName evidence="3">Trigger factor C-terminal domain-containing protein</fullName>
    </recommendedName>
</protein>
<comment type="caution">
    <text evidence="4">The sequence shown here is derived from an EMBL/GenBank/DDBJ whole genome shotgun (WGS) entry which is preliminary data.</text>
</comment>
<dbReference type="GeneID" id="85008011"/>
<proteinExistence type="predicted"/>
<dbReference type="OrthoDB" id="9844824at2"/>
<feature type="domain" description="Trigger factor C-terminal" evidence="3">
    <location>
        <begin position="138"/>
        <end position="246"/>
    </location>
</feature>
<dbReference type="EMBL" id="ACUX02000019">
    <property type="protein sequence ID" value="EEZ60477.1"/>
    <property type="molecule type" value="Genomic_DNA"/>
</dbReference>
<dbReference type="HOGENOM" id="CLU_1007966_0_0_11"/>
<dbReference type="Pfam" id="PF05698">
    <property type="entry name" value="Trigger_C"/>
    <property type="match status" value="1"/>
</dbReference>
<evidence type="ECO:0000259" key="3">
    <source>
        <dbReference type="Pfam" id="PF05698"/>
    </source>
</evidence>
<dbReference type="Proteomes" id="UP000006001">
    <property type="component" value="Unassembled WGS sequence"/>
</dbReference>
<reference evidence="4" key="1">
    <citation type="submission" date="2009-10" db="EMBL/GenBank/DDBJ databases">
        <authorList>
            <person name="Weinstock G."/>
            <person name="Sodergren E."/>
            <person name="Clifton S."/>
            <person name="Fulton L."/>
            <person name="Fulton B."/>
            <person name="Courtney L."/>
            <person name="Fronick C."/>
            <person name="Harrison M."/>
            <person name="Strong C."/>
            <person name="Farmer C."/>
            <person name="Delahaunty K."/>
            <person name="Markovic C."/>
            <person name="Hall O."/>
            <person name="Minx P."/>
            <person name="Tomlinson C."/>
            <person name="Mitreva M."/>
            <person name="Nelson J."/>
            <person name="Hou S."/>
            <person name="Wollam A."/>
            <person name="Pepin K.H."/>
            <person name="Johnson M."/>
            <person name="Bhonagiri V."/>
            <person name="Nash W.E."/>
            <person name="Warren W."/>
            <person name="Chinwalla A."/>
            <person name="Mardis E.R."/>
            <person name="Wilson R.K."/>
        </authorList>
    </citation>
    <scope>NUCLEOTIDE SEQUENCE [LARGE SCALE GENOMIC DNA]</scope>
    <source>
        <strain evidence="4">ATCC 700122</strain>
    </source>
</reference>
<evidence type="ECO:0000313" key="5">
    <source>
        <dbReference type="Proteomes" id="UP000006001"/>
    </source>
</evidence>
<evidence type="ECO:0000256" key="1">
    <source>
        <dbReference type="ARBA" id="ARBA00023110"/>
    </source>
</evidence>
<dbReference type="Gene3D" id="1.10.3120.10">
    <property type="entry name" value="Trigger factor, C-terminal domain"/>
    <property type="match status" value="1"/>
</dbReference>
<keyword evidence="1" id="KW-0697">Rotamase</keyword>
<dbReference type="GO" id="GO:0015031">
    <property type="term" value="P:protein transport"/>
    <property type="evidence" value="ECO:0007669"/>
    <property type="project" value="InterPro"/>
</dbReference>
<organism evidence="4 5">
    <name type="scientific">Slackia exigua (strain ATCC 700122 / DSM 15923 / CIP 105133 / JCM 11022 / KCTC 5966 / S-7)</name>
    <dbReference type="NCBI Taxonomy" id="649764"/>
    <lineage>
        <taxon>Bacteria</taxon>
        <taxon>Bacillati</taxon>
        <taxon>Actinomycetota</taxon>
        <taxon>Coriobacteriia</taxon>
        <taxon>Eggerthellales</taxon>
        <taxon>Eggerthellaceae</taxon>
        <taxon>Slackia</taxon>
    </lineage>
</organism>
<evidence type="ECO:0000256" key="2">
    <source>
        <dbReference type="ARBA" id="ARBA00023235"/>
    </source>
</evidence>
<dbReference type="GO" id="GO:0003755">
    <property type="term" value="F:peptidyl-prolyl cis-trans isomerase activity"/>
    <property type="evidence" value="ECO:0007669"/>
    <property type="project" value="UniProtKB-KW"/>
</dbReference>
<accession>D0WJC9</accession>
<dbReference type="InterPro" id="IPR008880">
    <property type="entry name" value="Trigger_fac_C"/>
</dbReference>
<dbReference type="GO" id="GO:0006457">
    <property type="term" value="P:protein folding"/>
    <property type="evidence" value="ECO:0007669"/>
    <property type="project" value="InterPro"/>
</dbReference>
<keyword evidence="2" id="KW-0413">Isomerase</keyword>
<sequence length="282" mass="32203">MRVEWIDQDAEAFRMLYAHIFLDAEDVDTHVGAAYERLARILKCDAEAARERAQVMLTDSEIERFMAESVMARVADDLDADLDVPTMYAPACERRDPCREGELFSFAVKYLLVPAMELDFERPIVLAEGDDENARIDAALSARIHGEIPQAHLKLQIDAVRTEFRAELKHRGITSKEYRMQRRLKPQELVDELHDKACERVKRDTALELAFKASESEPDALEGRMNGLLVAQAKGTSQSEDLRRDMKDAGRLYLLRQQARRDIGLDWIKRSVVMKEGAAQPE</sequence>
<dbReference type="InterPro" id="IPR027304">
    <property type="entry name" value="Trigger_fact/SurA_dom_sf"/>
</dbReference>
<dbReference type="AlphaFoldDB" id="D0WJC9"/>
<dbReference type="RefSeq" id="WP_006363243.1">
    <property type="nucleotide sequence ID" value="NZ_GG700631.1"/>
</dbReference>
<evidence type="ECO:0000313" key="4">
    <source>
        <dbReference type="EMBL" id="EEZ60477.1"/>
    </source>
</evidence>